<name>A0A3B7RU51_9BACT</name>
<dbReference type="KEGG" id="hyh:D3Y59_12705"/>
<evidence type="ECO:0000259" key="1">
    <source>
        <dbReference type="Pfam" id="PF08800"/>
    </source>
</evidence>
<dbReference type="Proteomes" id="UP000262802">
    <property type="component" value="Chromosome"/>
</dbReference>
<reference evidence="2 3" key="1">
    <citation type="submission" date="2018-09" db="EMBL/GenBank/DDBJ databases">
        <title>Hymenobacter medium sp. nov., isolated from R2A medium.</title>
        <authorList>
            <person name="Yingchao G."/>
        </authorList>
    </citation>
    <scope>NUCLEOTIDE SEQUENCE [LARGE SCALE GENOMIC DNA]</scope>
    <source>
        <strain evidence="3">sh-6</strain>
    </source>
</reference>
<evidence type="ECO:0000313" key="3">
    <source>
        <dbReference type="Proteomes" id="UP000262802"/>
    </source>
</evidence>
<dbReference type="AlphaFoldDB" id="A0A3B7RU51"/>
<keyword evidence="3" id="KW-1185">Reference proteome</keyword>
<dbReference type="InterPro" id="IPR014907">
    <property type="entry name" value="BT4734-like_N"/>
</dbReference>
<sequence>MAKQTALPDVALPADSTISLAAWGPDDLSVALALTGTFTPTPDQLALALRTLYPNSRHPSVADILAAGWLVPDTYGKCLRYPPISTEELWSRIHHPPRPEAAAPQDDKPDTPQLSYFTGPITNTLPHLTITLAALHQVIVTPPQTLLERTRAARTEYKAQGKSARYKELKCQLDYFTAGGIFSRRQDQALLAPSGLLILDFDELGSRVEEAKHALLTDSALSAALCLVFVSPSGDGLKAVLSADPRYPRRTNYEHIARYLGRQYGWGPSLDAKTADVSRACFVSHDPTAWLSPHLHMDI</sequence>
<dbReference type="Pfam" id="PF08800">
    <property type="entry name" value="BT4734-like_N"/>
    <property type="match status" value="1"/>
</dbReference>
<proteinExistence type="predicted"/>
<organism evidence="2 3">
    <name type="scientific">Hymenobacter oligotrophus</name>
    <dbReference type="NCBI Taxonomy" id="2319843"/>
    <lineage>
        <taxon>Bacteria</taxon>
        <taxon>Pseudomonadati</taxon>
        <taxon>Bacteroidota</taxon>
        <taxon>Cytophagia</taxon>
        <taxon>Cytophagales</taxon>
        <taxon>Hymenobacteraceae</taxon>
        <taxon>Hymenobacter</taxon>
    </lineage>
</organism>
<evidence type="ECO:0000313" key="2">
    <source>
        <dbReference type="EMBL" id="AYA37827.1"/>
    </source>
</evidence>
<protein>
    <recommendedName>
        <fullName evidence="1">BT4734-like N-terminal domain-containing protein</fullName>
    </recommendedName>
</protein>
<dbReference type="EMBL" id="CP032317">
    <property type="protein sequence ID" value="AYA37827.1"/>
    <property type="molecule type" value="Genomic_DNA"/>
</dbReference>
<dbReference type="RefSeq" id="WP_119445387.1">
    <property type="nucleotide sequence ID" value="NZ_CP032317.1"/>
</dbReference>
<accession>A0A3B7RU51</accession>
<feature type="domain" description="BT4734-like N-terminal" evidence="1">
    <location>
        <begin position="169"/>
        <end position="289"/>
    </location>
</feature>
<dbReference type="OrthoDB" id="1522635at2"/>
<gene>
    <name evidence="2" type="ORF">D3Y59_12705</name>
</gene>